<dbReference type="PANTHER" id="PTHR30093:SF2">
    <property type="entry name" value="TYPE II SECRETION SYSTEM PROTEIN H"/>
    <property type="match status" value="1"/>
</dbReference>
<dbReference type="RefSeq" id="WP_146449116.1">
    <property type="nucleotide sequence ID" value="NZ_SJPS01000002.1"/>
</dbReference>
<comment type="caution">
    <text evidence="3">The sequence shown here is derived from an EMBL/GenBank/DDBJ whole genome shotgun (WGS) entry which is preliminary data.</text>
</comment>
<reference evidence="3 4" key="1">
    <citation type="submission" date="2019-02" db="EMBL/GenBank/DDBJ databases">
        <title>Deep-cultivation of Planctomycetes and their phenomic and genomic characterization uncovers novel biology.</title>
        <authorList>
            <person name="Wiegand S."/>
            <person name="Jogler M."/>
            <person name="Boedeker C."/>
            <person name="Pinto D."/>
            <person name="Vollmers J."/>
            <person name="Rivas-Marin E."/>
            <person name="Kohn T."/>
            <person name="Peeters S.H."/>
            <person name="Heuer A."/>
            <person name="Rast P."/>
            <person name="Oberbeckmann S."/>
            <person name="Bunk B."/>
            <person name="Jeske O."/>
            <person name="Meyerdierks A."/>
            <person name="Storesund J.E."/>
            <person name="Kallscheuer N."/>
            <person name="Luecker S."/>
            <person name="Lage O.M."/>
            <person name="Pohl T."/>
            <person name="Merkel B.J."/>
            <person name="Hornburger P."/>
            <person name="Mueller R.-W."/>
            <person name="Bruemmer F."/>
            <person name="Labrenz M."/>
            <person name="Spormann A.M."/>
            <person name="Op Den Camp H."/>
            <person name="Overmann J."/>
            <person name="Amann R."/>
            <person name="Jetten M.S.M."/>
            <person name="Mascher T."/>
            <person name="Medema M.H."/>
            <person name="Devos D.P."/>
            <person name="Kaster A.-K."/>
            <person name="Ovreas L."/>
            <person name="Rohde M."/>
            <person name="Galperin M.Y."/>
            <person name="Jogler C."/>
        </authorList>
    </citation>
    <scope>NUCLEOTIDE SEQUENCE [LARGE SCALE GENOMIC DNA]</scope>
    <source>
        <strain evidence="3 4">Pla144</strain>
    </source>
</reference>
<dbReference type="PANTHER" id="PTHR30093">
    <property type="entry name" value="GENERAL SECRETION PATHWAY PROTEIN G"/>
    <property type="match status" value="1"/>
</dbReference>
<dbReference type="OrthoDB" id="255848at2"/>
<dbReference type="SUPFAM" id="SSF54523">
    <property type="entry name" value="Pili subunits"/>
    <property type="match status" value="1"/>
</dbReference>
<organism evidence="3 4">
    <name type="scientific">Bythopirellula polymerisocia</name>
    <dbReference type="NCBI Taxonomy" id="2528003"/>
    <lineage>
        <taxon>Bacteria</taxon>
        <taxon>Pseudomonadati</taxon>
        <taxon>Planctomycetota</taxon>
        <taxon>Planctomycetia</taxon>
        <taxon>Pirellulales</taxon>
        <taxon>Lacipirellulaceae</taxon>
        <taxon>Bythopirellula</taxon>
    </lineage>
</organism>
<dbReference type="Pfam" id="PF07963">
    <property type="entry name" value="N_methyl"/>
    <property type="match status" value="1"/>
</dbReference>
<dbReference type="EMBL" id="SJPS01000002">
    <property type="protein sequence ID" value="TWU28052.1"/>
    <property type="molecule type" value="Genomic_DNA"/>
</dbReference>
<evidence type="ECO:0000313" key="4">
    <source>
        <dbReference type="Proteomes" id="UP000318437"/>
    </source>
</evidence>
<dbReference type="AlphaFoldDB" id="A0A5C6CU57"/>
<feature type="domain" description="DUF1559" evidence="2">
    <location>
        <begin position="41"/>
        <end position="270"/>
    </location>
</feature>
<dbReference type="Pfam" id="PF07596">
    <property type="entry name" value="SBP_bac_10"/>
    <property type="match status" value="1"/>
</dbReference>
<name>A0A5C6CU57_9BACT</name>
<dbReference type="NCBIfam" id="TIGR02532">
    <property type="entry name" value="IV_pilin_GFxxxE"/>
    <property type="match status" value="1"/>
</dbReference>
<dbReference type="NCBIfam" id="TIGR04294">
    <property type="entry name" value="pre_pil_HX9DG"/>
    <property type="match status" value="1"/>
</dbReference>
<proteinExistence type="predicted"/>
<evidence type="ECO:0000313" key="3">
    <source>
        <dbReference type="EMBL" id="TWU28052.1"/>
    </source>
</evidence>
<dbReference type="InterPro" id="IPR027558">
    <property type="entry name" value="Pre_pil_HX9DG_C"/>
</dbReference>
<protein>
    <recommendedName>
        <fullName evidence="2">DUF1559 domain-containing protein</fullName>
    </recommendedName>
</protein>
<sequence length="289" mass="31161">MTRPVRSHAVSKSEKAFTLVELLVVIAIIGVLVALLLPAVQAAREAARRTSCLNNISQLALATHNYEFGVEHLPAGVINPTGPIRSEPDGQHVSWIVQILPYMEMRTAYELFDMKAGAYAPVNAPIRAVSVSLLMCPSFPGNEKNEDETVAFGTYAGCHDGSETPINSDNNGVLFLNSNIRYSDILDGSSQTLLLGEMWPFESSLGWVSGTRATLRNTSKIGKLTWGQRKDQQADPPGPLEVGGFDSAHPGIVNTALADGSCRALNVDTDAKVLEQLGNRADGVLQKEY</sequence>
<dbReference type="InterPro" id="IPR012902">
    <property type="entry name" value="N_methyl_site"/>
</dbReference>
<dbReference type="InterPro" id="IPR011453">
    <property type="entry name" value="DUF1559"/>
</dbReference>
<dbReference type="Proteomes" id="UP000318437">
    <property type="component" value="Unassembled WGS sequence"/>
</dbReference>
<keyword evidence="4" id="KW-1185">Reference proteome</keyword>
<accession>A0A5C6CU57</accession>
<dbReference type="Gene3D" id="3.30.700.10">
    <property type="entry name" value="Glycoprotein, Type 4 Pilin"/>
    <property type="match status" value="1"/>
</dbReference>
<dbReference type="InterPro" id="IPR045584">
    <property type="entry name" value="Pilin-like"/>
</dbReference>
<evidence type="ECO:0000259" key="2">
    <source>
        <dbReference type="Pfam" id="PF07596"/>
    </source>
</evidence>
<evidence type="ECO:0000256" key="1">
    <source>
        <dbReference type="SAM" id="MobiDB-lite"/>
    </source>
</evidence>
<gene>
    <name evidence="3" type="ORF">Pla144_13390</name>
</gene>
<feature type="region of interest" description="Disordered" evidence="1">
    <location>
        <begin position="226"/>
        <end position="246"/>
    </location>
</feature>